<accession>U2EFV2</accession>
<name>U2EFV2_9MOLU</name>
<dbReference type="Proteomes" id="UP000005707">
    <property type="component" value="Unassembled WGS sequence"/>
</dbReference>
<dbReference type="InterPro" id="IPR007831">
    <property type="entry name" value="T2SS_GspE_N"/>
</dbReference>
<dbReference type="FunFam" id="3.30.450.90:FF:000001">
    <property type="entry name" value="Type II secretion system ATPase GspE"/>
    <property type="match status" value="1"/>
</dbReference>
<sequence>MKRVKKRIGDILIDAGLIRPDQIETALTLKETDEKLGDTLIRVGYVTENQVMDALALQLGIKKVSLSDYMLNETILRLISEDYARQNAVVPLAFEDGKLVVAIADPLNYYVVDDLRLLTGYGIKLVMAPKSEIETAISRHYGIDRSLDQIIHNYAEKKNKSQEEDQDDTPLIRLVNQLLLSAVKQDASDIHIDPHENEVLVRFRVDGVLNVEKRFPKVMEKQLLSRIKVLSGLDITESRRPQDGRIKASIDKVPIDLRISTLPTVNGEKVVMRLLNVKNTLGNIEKLGLSKDNYKTLRRLISNPNGIILVSGPTGSGKSSTLYASLNELNKEDVNIITIEDPVEFQLKGVNQIQVNSEIGLNFASGLRSILRQDPNIVMVGEIRDVETAQIAVRASLTGHLVLSTIHTNDSIGTVTRLTDMGIEPFLVSSSLVGVVAQRLVRRTCRECGEWEPATERERKLFRDSGMMIEKVFRPKGCSSCNQKGYSGRVAIFEILEINDVIRDLINKNSSDMEIKKVALNQRMKFLIQDGFQKVIDGVTTTEEVLRVTSI</sequence>
<dbReference type="STRING" id="1033810.HLPCO_000469"/>
<dbReference type="PANTHER" id="PTHR30258">
    <property type="entry name" value="TYPE II SECRETION SYSTEM PROTEIN GSPE-RELATED"/>
    <property type="match status" value="1"/>
</dbReference>
<dbReference type="GO" id="GO:0016887">
    <property type="term" value="F:ATP hydrolysis activity"/>
    <property type="evidence" value="ECO:0007669"/>
    <property type="project" value="TreeGrafter"/>
</dbReference>
<evidence type="ECO:0000256" key="3">
    <source>
        <dbReference type="ARBA" id="ARBA00022840"/>
    </source>
</evidence>
<evidence type="ECO:0000259" key="5">
    <source>
        <dbReference type="Pfam" id="PF05157"/>
    </source>
</evidence>
<dbReference type="eggNOG" id="COG2804">
    <property type="taxonomic scope" value="Bacteria"/>
</dbReference>
<dbReference type="GO" id="GO:0005524">
    <property type="term" value="F:ATP binding"/>
    <property type="evidence" value="ECO:0007669"/>
    <property type="project" value="UniProtKB-KW"/>
</dbReference>
<organism evidence="6 7">
    <name type="scientific">Haloplasma contractile SSD-17B</name>
    <dbReference type="NCBI Taxonomy" id="1033810"/>
    <lineage>
        <taxon>Bacteria</taxon>
        <taxon>Bacillati</taxon>
        <taxon>Mycoplasmatota</taxon>
        <taxon>Mollicutes</taxon>
        <taxon>Haloplasmatales</taxon>
        <taxon>Haloplasmataceae</taxon>
        <taxon>Haloplasma</taxon>
    </lineage>
</organism>
<keyword evidence="2" id="KW-0547">Nucleotide-binding</keyword>
<feature type="domain" description="Bacterial type II secretion system protein E" evidence="4">
    <location>
        <begin position="165"/>
        <end position="547"/>
    </location>
</feature>
<evidence type="ECO:0000313" key="7">
    <source>
        <dbReference type="Proteomes" id="UP000005707"/>
    </source>
</evidence>
<comment type="caution">
    <text evidence="6">The sequence shown here is derived from an EMBL/GenBank/DDBJ whole genome shotgun (WGS) entry which is preliminary data.</text>
</comment>
<evidence type="ECO:0000313" key="6">
    <source>
        <dbReference type="EMBL" id="ERJ13803.1"/>
    </source>
</evidence>
<keyword evidence="3" id="KW-0067">ATP-binding</keyword>
<reference evidence="6 7" key="1">
    <citation type="journal article" date="2011" name="J. Bacteriol.">
        <title>Genome sequence of Haloplasma contractile, an unusual contractile bacterium from a deep-sea anoxic brine lake.</title>
        <authorList>
            <person name="Antunes A."/>
            <person name="Alam I."/>
            <person name="El Dorry H."/>
            <person name="Siam R."/>
            <person name="Robertson A."/>
            <person name="Bajic V.B."/>
            <person name="Stingl U."/>
        </authorList>
    </citation>
    <scope>NUCLEOTIDE SEQUENCE [LARGE SCALE GENOMIC DNA]</scope>
    <source>
        <strain evidence="6 7">SSD-17B</strain>
    </source>
</reference>
<evidence type="ECO:0000259" key="4">
    <source>
        <dbReference type="Pfam" id="PF00437"/>
    </source>
</evidence>
<dbReference type="CDD" id="cd01129">
    <property type="entry name" value="PulE-GspE-like"/>
    <property type="match status" value="1"/>
</dbReference>
<dbReference type="SUPFAM" id="SSF160246">
    <property type="entry name" value="EspE N-terminal domain-like"/>
    <property type="match status" value="1"/>
</dbReference>
<dbReference type="Gene3D" id="3.40.50.300">
    <property type="entry name" value="P-loop containing nucleotide triphosphate hydrolases"/>
    <property type="match status" value="1"/>
</dbReference>
<protein>
    <submittedName>
        <fullName evidence="6">Ral secretory pathway protein E</fullName>
    </submittedName>
</protein>
<dbReference type="Gene3D" id="3.30.300.160">
    <property type="entry name" value="Type II secretion system, protein E, N-terminal domain"/>
    <property type="match status" value="1"/>
</dbReference>
<feature type="domain" description="Type II secretion system protein GspE N-terminal" evidence="5">
    <location>
        <begin position="60"/>
        <end position="146"/>
    </location>
</feature>
<dbReference type="GO" id="GO:0005886">
    <property type="term" value="C:plasma membrane"/>
    <property type="evidence" value="ECO:0007669"/>
    <property type="project" value="TreeGrafter"/>
</dbReference>
<gene>
    <name evidence="6" type="ORF">HLPCO_000469</name>
</gene>
<dbReference type="Pfam" id="PF00437">
    <property type="entry name" value="T2SSE"/>
    <property type="match status" value="1"/>
</dbReference>
<dbReference type="FunFam" id="3.30.300.160:FF:000002">
    <property type="entry name" value="Type II secretion system protein E"/>
    <property type="match status" value="1"/>
</dbReference>
<evidence type="ECO:0000256" key="2">
    <source>
        <dbReference type="ARBA" id="ARBA00022741"/>
    </source>
</evidence>
<dbReference type="FunCoup" id="U2EFV2">
    <property type="interactions" value="157"/>
</dbReference>
<dbReference type="PANTHER" id="PTHR30258:SF1">
    <property type="entry name" value="PROTEIN TRANSPORT PROTEIN HOFB HOMOLOG"/>
    <property type="match status" value="1"/>
</dbReference>
<keyword evidence="7" id="KW-1185">Reference proteome</keyword>
<dbReference type="OrthoDB" id="9808272at2"/>
<dbReference type="AlphaFoldDB" id="U2EFV2"/>
<comment type="similarity">
    <text evidence="1">Belongs to the GSP E family.</text>
</comment>
<dbReference type="InterPro" id="IPR027417">
    <property type="entry name" value="P-loop_NTPase"/>
</dbReference>
<proteinExistence type="inferred from homology"/>
<reference evidence="6 7" key="2">
    <citation type="journal article" date="2013" name="PLoS ONE">
        <title>INDIGO - INtegrated Data Warehouse of MIcrobial GenOmes with Examples from the Red Sea Extremophiles.</title>
        <authorList>
            <person name="Alam I."/>
            <person name="Antunes A."/>
            <person name="Kamau A.A."/>
            <person name="Ba Alawi W."/>
            <person name="Kalkatawi M."/>
            <person name="Stingl U."/>
            <person name="Bajic V.B."/>
        </authorList>
    </citation>
    <scope>NUCLEOTIDE SEQUENCE [LARGE SCALE GENOMIC DNA]</scope>
    <source>
        <strain evidence="6 7">SSD-17B</strain>
    </source>
</reference>
<dbReference type="RefSeq" id="WP_008826091.1">
    <property type="nucleotide sequence ID" value="NZ_AFNU02000001.1"/>
</dbReference>
<dbReference type="Gene3D" id="3.30.450.90">
    <property type="match status" value="1"/>
</dbReference>
<dbReference type="InterPro" id="IPR001482">
    <property type="entry name" value="T2SS/T4SS_dom"/>
</dbReference>
<evidence type="ECO:0000256" key="1">
    <source>
        <dbReference type="ARBA" id="ARBA00006611"/>
    </source>
</evidence>
<dbReference type="Pfam" id="PF05157">
    <property type="entry name" value="MshEN"/>
    <property type="match status" value="1"/>
</dbReference>
<dbReference type="InterPro" id="IPR037257">
    <property type="entry name" value="T2SS_E_N_sf"/>
</dbReference>
<dbReference type="FunFam" id="3.40.50.300:FF:000398">
    <property type="entry name" value="Type IV pilus assembly ATPase PilB"/>
    <property type="match status" value="1"/>
</dbReference>
<dbReference type="SUPFAM" id="SSF52540">
    <property type="entry name" value="P-loop containing nucleoside triphosphate hydrolases"/>
    <property type="match status" value="1"/>
</dbReference>
<dbReference type="InParanoid" id="U2EFV2"/>
<dbReference type="EMBL" id="AFNU02000001">
    <property type="protein sequence ID" value="ERJ13803.1"/>
    <property type="molecule type" value="Genomic_DNA"/>
</dbReference>